<keyword evidence="5" id="KW-1002">Plastid outer membrane</keyword>
<evidence type="ECO:0000256" key="3">
    <source>
        <dbReference type="ARBA" id="ARBA00022452"/>
    </source>
</evidence>
<dbReference type="AlphaFoldDB" id="A0AAV6KZG6"/>
<feature type="region of interest" description="Disordered" evidence="8">
    <location>
        <begin position="215"/>
        <end position="243"/>
    </location>
</feature>
<keyword evidence="6" id="KW-0472">Membrane</keyword>
<dbReference type="GO" id="GO:0009707">
    <property type="term" value="C:chloroplast outer membrane"/>
    <property type="evidence" value="ECO:0007669"/>
    <property type="project" value="UniProtKB-SubCell"/>
</dbReference>
<dbReference type="Gene3D" id="2.40.160.50">
    <property type="entry name" value="membrane protein fhac: a member of the omp85/tpsb transporter family"/>
    <property type="match status" value="1"/>
</dbReference>
<evidence type="ECO:0000313" key="10">
    <source>
        <dbReference type="EMBL" id="KAG5558021.1"/>
    </source>
</evidence>
<evidence type="ECO:0000256" key="7">
    <source>
        <dbReference type="ARBA" id="ARBA00024013"/>
    </source>
</evidence>
<evidence type="ECO:0000256" key="4">
    <source>
        <dbReference type="ARBA" id="ARBA00022692"/>
    </source>
</evidence>
<keyword evidence="3" id="KW-1134">Transmembrane beta strand</keyword>
<feature type="compositionally biased region" description="Polar residues" evidence="8">
    <location>
        <begin position="112"/>
        <end position="126"/>
    </location>
</feature>
<protein>
    <recommendedName>
        <fullName evidence="9">Bacterial surface antigen (D15) domain-containing protein</fullName>
    </recommendedName>
</protein>
<evidence type="ECO:0000313" key="11">
    <source>
        <dbReference type="Proteomes" id="UP000823749"/>
    </source>
</evidence>
<keyword evidence="11" id="KW-1185">Reference proteome</keyword>
<evidence type="ECO:0000259" key="9">
    <source>
        <dbReference type="Pfam" id="PF01103"/>
    </source>
</evidence>
<feature type="domain" description="Bacterial surface antigen (D15)" evidence="9">
    <location>
        <begin position="151"/>
        <end position="346"/>
    </location>
</feature>
<reference evidence="10" key="1">
    <citation type="submission" date="2020-08" db="EMBL/GenBank/DDBJ databases">
        <title>Plant Genome Project.</title>
        <authorList>
            <person name="Zhang R.-G."/>
        </authorList>
    </citation>
    <scope>NUCLEOTIDE SEQUENCE</scope>
    <source>
        <strain evidence="10">WSP0</strain>
        <tissue evidence="10">Leaf</tissue>
    </source>
</reference>
<feature type="region of interest" description="Disordered" evidence="8">
    <location>
        <begin position="109"/>
        <end position="148"/>
    </location>
</feature>
<accession>A0AAV6KZG6</accession>
<keyword evidence="5" id="KW-0934">Plastid</keyword>
<name>A0AAV6KZG6_9ERIC</name>
<dbReference type="InterPro" id="IPR000184">
    <property type="entry name" value="Bac_surfAg_D15"/>
</dbReference>
<comment type="subcellular location">
    <subcellularLocation>
        <location evidence="1">Mitochondrion outer membrane</location>
        <topology evidence="1">Multi-pass membrane protein</topology>
    </subcellularLocation>
    <subcellularLocation>
        <location evidence="7">Plastid</location>
        <location evidence="7">Chloroplast outer membrane</location>
    </subcellularLocation>
</comment>
<evidence type="ECO:0000256" key="8">
    <source>
        <dbReference type="SAM" id="MobiDB-lite"/>
    </source>
</evidence>
<dbReference type="PANTHER" id="PTHR12815">
    <property type="entry name" value="SORTING AND ASSEMBLY MACHINERY SAMM50 PROTEIN FAMILY MEMBER"/>
    <property type="match status" value="1"/>
</dbReference>
<evidence type="ECO:0000256" key="5">
    <source>
        <dbReference type="ARBA" id="ARBA00022805"/>
    </source>
</evidence>
<evidence type="ECO:0000256" key="2">
    <source>
        <dbReference type="ARBA" id="ARBA00010913"/>
    </source>
</evidence>
<dbReference type="EMBL" id="JACTNZ010000003">
    <property type="protein sequence ID" value="KAG5558021.1"/>
    <property type="molecule type" value="Genomic_DNA"/>
</dbReference>
<dbReference type="Pfam" id="PF01103">
    <property type="entry name" value="Omp85"/>
    <property type="match status" value="1"/>
</dbReference>
<keyword evidence="4" id="KW-0812">Transmembrane</keyword>
<feature type="compositionally biased region" description="Polar residues" evidence="8">
    <location>
        <begin position="134"/>
        <end position="147"/>
    </location>
</feature>
<evidence type="ECO:0000256" key="1">
    <source>
        <dbReference type="ARBA" id="ARBA00004374"/>
    </source>
</evidence>
<dbReference type="GO" id="GO:0005741">
    <property type="term" value="C:mitochondrial outer membrane"/>
    <property type="evidence" value="ECO:0007669"/>
    <property type="project" value="UniProtKB-SubCell"/>
</dbReference>
<dbReference type="PANTHER" id="PTHR12815:SF18">
    <property type="entry name" value="SORTING AND ASSEMBLY MACHINERY COMPONENT 50 HOMOLOG"/>
    <property type="match status" value="1"/>
</dbReference>
<sequence>MLAAAAAPHHHCYCSSASSPLHVAATPPHHLRNFTAAPLPPLPLRLQTPPIGTPTSNTPPHTIRWKAFTVRHRWSHPSVTTSGFHITAADDNTAAASPRRRSLTTLPLSTTDATQQQQPAVDQTKLSVGDRKSQTTSRSAGNPTKQGQNREFDLRYAFPLGFYHAALNFGVSTGVIFPWGSGFLSKPSYLPERFFLGGNSSPVCTLGGPTTLLGFKSRGLGPTEPRRQIRTNSNGESSDTDSGRDYVGGDLALTAFADLSFDLPLRVFREAGIHGHFFACAGNVTKLTENAYREFSFQKFRESFRSSAGAGIIVPTRLFRMEVNYCYVLKQLEHDRGKTGVQFSFSSPL</sequence>
<evidence type="ECO:0000256" key="6">
    <source>
        <dbReference type="ARBA" id="ARBA00023136"/>
    </source>
</evidence>
<gene>
    <name evidence="10" type="ORF">RHGRI_008057</name>
</gene>
<comment type="similarity">
    <text evidence="2">Belongs to the SAM50/omp85 family.</text>
</comment>
<dbReference type="Proteomes" id="UP000823749">
    <property type="component" value="Chromosome 3"/>
</dbReference>
<dbReference type="InterPro" id="IPR039910">
    <property type="entry name" value="D15-like"/>
</dbReference>
<comment type="caution">
    <text evidence="10">The sequence shown here is derived from an EMBL/GenBank/DDBJ whole genome shotgun (WGS) entry which is preliminary data.</text>
</comment>
<proteinExistence type="inferred from homology"/>
<organism evidence="10 11">
    <name type="scientific">Rhododendron griersonianum</name>
    <dbReference type="NCBI Taxonomy" id="479676"/>
    <lineage>
        <taxon>Eukaryota</taxon>
        <taxon>Viridiplantae</taxon>
        <taxon>Streptophyta</taxon>
        <taxon>Embryophyta</taxon>
        <taxon>Tracheophyta</taxon>
        <taxon>Spermatophyta</taxon>
        <taxon>Magnoliopsida</taxon>
        <taxon>eudicotyledons</taxon>
        <taxon>Gunneridae</taxon>
        <taxon>Pentapetalae</taxon>
        <taxon>asterids</taxon>
        <taxon>Ericales</taxon>
        <taxon>Ericaceae</taxon>
        <taxon>Ericoideae</taxon>
        <taxon>Rhodoreae</taxon>
        <taxon>Rhododendron</taxon>
    </lineage>
</organism>